<evidence type="ECO:0000313" key="2">
    <source>
        <dbReference type="EMBL" id="OBA21879.1"/>
    </source>
</evidence>
<reference evidence="2 3" key="1">
    <citation type="submission" date="2016-05" db="EMBL/GenBank/DDBJ databases">
        <title>Comparative genomics of biotechnologically important yeasts.</title>
        <authorList>
            <consortium name="DOE Joint Genome Institute"/>
            <person name="Riley R."/>
            <person name="Haridas S."/>
            <person name="Wolfe K.H."/>
            <person name="Lopes M.R."/>
            <person name="Hittinger C.T."/>
            <person name="Goker M."/>
            <person name="Salamov A."/>
            <person name="Wisecaver J."/>
            <person name="Long T.M."/>
            <person name="Aerts A.L."/>
            <person name="Barry K."/>
            <person name="Choi C."/>
            <person name="Clum A."/>
            <person name="Coughlan A.Y."/>
            <person name="Deshpande S."/>
            <person name="Douglass A.P."/>
            <person name="Hanson S.J."/>
            <person name="Klenk H.-P."/>
            <person name="LaButti K."/>
            <person name="Lapidus A."/>
            <person name="Lindquist E."/>
            <person name="Lipzen A."/>
            <person name="Meier-kolthoff J.P."/>
            <person name="Ohm R.A."/>
            <person name="Otillar R.P."/>
            <person name="Pangilinan J."/>
            <person name="Peng Y."/>
            <person name="Rokas A."/>
            <person name="Rosa C.A."/>
            <person name="Scheuner C."/>
            <person name="Sibirny A.A."/>
            <person name="Slot J.C."/>
            <person name="Stielow J.B."/>
            <person name="Sun H."/>
            <person name="Kurtzman C.P."/>
            <person name="Blackwell M."/>
            <person name="Grigoriev I.V."/>
            <person name="Jeffries T.W."/>
        </authorList>
    </citation>
    <scope>NUCLEOTIDE SEQUENCE [LARGE SCALE GENOMIC DNA]</scope>
    <source>
        <strain evidence="2 3">NRRL YB-4993</strain>
    </source>
</reference>
<gene>
    <name evidence="2" type="ORF">METBIDRAFT_30879</name>
</gene>
<dbReference type="GeneID" id="30028707"/>
<accession>A0A1A0HCQ7</accession>
<evidence type="ECO:0000313" key="3">
    <source>
        <dbReference type="Proteomes" id="UP000092555"/>
    </source>
</evidence>
<keyword evidence="3" id="KW-1185">Reference proteome</keyword>
<sequence>MRAGVALFLCWVVVLGWSFVGSVCGPGVSGSDVMIWKRGQKIGMCSDGHKSKVLWK</sequence>
<feature type="signal peptide" evidence="1">
    <location>
        <begin position="1"/>
        <end position="16"/>
    </location>
</feature>
<protein>
    <submittedName>
        <fullName evidence="2">Uncharacterized protein</fullName>
    </submittedName>
</protein>
<keyword evidence="1" id="KW-0732">Signal</keyword>
<comment type="caution">
    <text evidence="2">The sequence shown here is derived from an EMBL/GenBank/DDBJ whole genome shotgun (WGS) entry which is preliminary data.</text>
</comment>
<organism evidence="2 3">
    <name type="scientific">Metschnikowia bicuspidata var. bicuspidata NRRL YB-4993</name>
    <dbReference type="NCBI Taxonomy" id="869754"/>
    <lineage>
        <taxon>Eukaryota</taxon>
        <taxon>Fungi</taxon>
        <taxon>Dikarya</taxon>
        <taxon>Ascomycota</taxon>
        <taxon>Saccharomycotina</taxon>
        <taxon>Pichiomycetes</taxon>
        <taxon>Metschnikowiaceae</taxon>
        <taxon>Metschnikowia</taxon>
    </lineage>
</organism>
<dbReference type="RefSeq" id="XP_018712375.1">
    <property type="nucleotide sequence ID" value="XM_018855731.1"/>
</dbReference>
<dbReference type="Proteomes" id="UP000092555">
    <property type="component" value="Unassembled WGS sequence"/>
</dbReference>
<dbReference type="AlphaFoldDB" id="A0A1A0HCQ7"/>
<feature type="chain" id="PRO_5008291744" evidence="1">
    <location>
        <begin position="17"/>
        <end position="56"/>
    </location>
</feature>
<proteinExistence type="predicted"/>
<evidence type="ECO:0000256" key="1">
    <source>
        <dbReference type="SAM" id="SignalP"/>
    </source>
</evidence>
<name>A0A1A0HCQ7_9ASCO</name>
<dbReference type="EMBL" id="LXTC01000002">
    <property type="protein sequence ID" value="OBA21879.1"/>
    <property type="molecule type" value="Genomic_DNA"/>
</dbReference>